<dbReference type="SMART" id="SM00419">
    <property type="entry name" value="HTH_CRP"/>
    <property type="match status" value="1"/>
</dbReference>
<evidence type="ECO:0000259" key="5">
    <source>
        <dbReference type="PROSITE" id="PS51063"/>
    </source>
</evidence>
<reference evidence="6 8" key="1">
    <citation type="submission" date="2017-09" db="EMBL/GenBank/DDBJ databases">
        <title>The diverse metabolic capabilities of V. boronicumulans make it an excellent choice for continued studies on novel biodegradation.</title>
        <authorList>
            <person name="Sun S."/>
        </authorList>
    </citation>
    <scope>NUCLEOTIDE SEQUENCE [LARGE SCALE GENOMIC DNA]</scope>
    <source>
        <strain evidence="6 8">J1</strain>
    </source>
</reference>
<accession>A0A250DJK7</accession>
<dbReference type="Proteomes" id="UP001244295">
    <property type="component" value="Unassembled WGS sequence"/>
</dbReference>
<dbReference type="PANTHER" id="PTHR24567:SF28">
    <property type="entry name" value="LISTERIOLYSIN REGULATORY PROTEIN"/>
    <property type="match status" value="1"/>
</dbReference>
<dbReference type="GO" id="GO:0003677">
    <property type="term" value="F:DNA binding"/>
    <property type="evidence" value="ECO:0007669"/>
    <property type="project" value="UniProtKB-KW"/>
</dbReference>
<feature type="domain" description="Cyclic nucleotide-binding" evidence="4">
    <location>
        <begin position="6"/>
        <end position="104"/>
    </location>
</feature>
<dbReference type="RefSeq" id="WP_095745057.1">
    <property type="nucleotide sequence ID" value="NZ_BKDH01000001.1"/>
</dbReference>
<dbReference type="GO" id="GO:0003700">
    <property type="term" value="F:DNA-binding transcription factor activity"/>
    <property type="evidence" value="ECO:0007669"/>
    <property type="project" value="TreeGrafter"/>
</dbReference>
<feature type="domain" description="HTH crp-type" evidence="5">
    <location>
        <begin position="139"/>
        <end position="206"/>
    </location>
</feature>
<dbReference type="EMBL" id="JAUSRR010000004">
    <property type="protein sequence ID" value="MDP9923769.1"/>
    <property type="molecule type" value="Genomic_DNA"/>
</dbReference>
<dbReference type="PROSITE" id="PS51063">
    <property type="entry name" value="HTH_CRP_2"/>
    <property type="match status" value="1"/>
</dbReference>
<gene>
    <name evidence="6" type="ORF">CKY39_15380</name>
    <name evidence="7" type="ORF">J2W25_002792</name>
</gene>
<dbReference type="InterPro" id="IPR000595">
    <property type="entry name" value="cNMP-bd_dom"/>
</dbReference>
<dbReference type="Pfam" id="PF13545">
    <property type="entry name" value="HTH_Crp_2"/>
    <property type="match status" value="1"/>
</dbReference>
<dbReference type="CDD" id="cd00038">
    <property type="entry name" value="CAP_ED"/>
    <property type="match status" value="1"/>
</dbReference>
<dbReference type="PANTHER" id="PTHR24567">
    <property type="entry name" value="CRP FAMILY TRANSCRIPTIONAL REGULATORY PROTEIN"/>
    <property type="match status" value="1"/>
</dbReference>
<dbReference type="SUPFAM" id="SSF46785">
    <property type="entry name" value="Winged helix' DNA-binding domain"/>
    <property type="match status" value="1"/>
</dbReference>
<dbReference type="EMBL" id="CP023284">
    <property type="protein sequence ID" value="ATA54444.1"/>
    <property type="molecule type" value="Genomic_DNA"/>
</dbReference>
<name>A0A250DJK7_9BURK</name>
<dbReference type="GeneID" id="82268703"/>
<dbReference type="Proteomes" id="UP000217154">
    <property type="component" value="Chromosome"/>
</dbReference>
<proteinExistence type="predicted"/>
<dbReference type="GO" id="GO:0005829">
    <property type="term" value="C:cytosol"/>
    <property type="evidence" value="ECO:0007669"/>
    <property type="project" value="TreeGrafter"/>
</dbReference>
<keyword evidence="3" id="KW-0804">Transcription</keyword>
<dbReference type="InterPro" id="IPR036390">
    <property type="entry name" value="WH_DNA-bd_sf"/>
</dbReference>
<evidence type="ECO:0000256" key="1">
    <source>
        <dbReference type="ARBA" id="ARBA00023015"/>
    </source>
</evidence>
<dbReference type="InterPro" id="IPR012318">
    <property type="entry name" value="HTH_CRP"/>
</dbReference>
<dbReference type="AlphaFoldDB" id="A0A250DJK7"/>
<sequence length="236" mass="25906">MYLHPLIASVPPDERAALIRSSALHSYRRNEIVLQADTHTDRIYCVATGLLRAVDRDVTTDFIRRGDFFLGPSLGENSYQATSTLVAALPSSVYHLPVAAVRRLCALYPEVTMGLLEIAMKRVAMVRGQLRRISSLSSESLVSRVLHELTQLAPAATGGYDKRITQAVIASYSGLSREVVNKTMRDMESRGLVRRDDQGVHVPPTFASTDFGSLPPDAHELSDELCAWNGDSPEAP</sequence>
<evidence type="ECO:0000256" key="2">
    <source>
        <dbReference type="ARBA" id="ARBA00023125"/>
    </source>
</evidence>
<dbReference type="InterPro" id="IPR050397">
    <property type="entry name" value="Env_Response_Regulators"/>
</dbReference>
<dbReference type="SMART" id="SM00100">
    <property type="entry name" value="cNMP"/>
    <property type="match status" value="1"/>
</dbReference>
<protein>
    <submittedName>
        <fullName evidence="7">CRP-like cAMP-binding protein</fullName>
    </submittedName>
    <submittedName>
        <fullName evidence="6">Crp/Fnr family transcriptional regulator</fullName>
    </submittedName>
</protein>
<dbReference type="InterPro" id="IPR014710">
    <property type="entry name" value="RmlC-like_jellyroll"/>
</dbReference>
<dbReference type="InterPro" id="IPR036388">
    <property type="entry name" value="WH-like_DNA-bd_sf"/>
</dbReference>
<dbReference type="SUPFAM" id="SSF51206">
    <property type="entry name" value="cAMP-binding domain-like"/>
    <property type="match status" value="1"/>
</dbReference>
<dbReference type="Gene3D" id="2.60.120.10">
    <property type="entry name" value="Jelly Rolls"/>
    <property type="match status" value="1"/>
</dbReference>
<evidence type="ECO:0000259" key="4">
    <source>
        <dbReference type="PROSITE" id="PS50042"/>
    </source>
</evidence>
<keyword evidence="2" id="KW-0238">DNA-binding</keyword>
<evidence type="ECO:0000256" key="3">
    <source>
        <dbReference type="ARBA" id="ARBA00023163"/>
    </source>
</evidence>
<evidence type="ECO:0000313" key="6">
    <source>
        <dbReference type="EMBL" id="ATA54444.1"/>
    </source>
</evidence>
<dbReference type="InterPro" id="IPR018490">
    <property type="entry name" value="cNMP-bd_dom_sf"/>
</dbReference>
<evidence type="ECO:0000313" key="8">
    <source>
        <dbReference type="Proteomes" id="UP000217154"/>
    </source>
</evidence>
<evidence type="ECO:0000313" key="7">
    <source>
        <dbReference type="EMBL" id="MDP9923769.1"/>
    </source>
</evidence>
<keyword evidence="1" id="KW-0805">Transcription regulation</keyword>
<dbReference type="Gene3D" id="1.10.10.10">
    <property type="entry name" value="Winged helix-like DNA-binding domain superfamily/Winged helix DNA-binding domain"/>
    <property type="match status" value="1"/>
</dbReference>
<dbReference type="Pfam" id="PF00027">
    <property type="entry name" value="cNMP_binding"/>
    <property type="match status" value="1"/>
</dbReference>
<dbReference type="PROSITE" id="PS50042">
    <property type="entry name" value="CNMP_BINDING_3"/>
    <property type="match status" value="1"/>
</dbReference>
<dbReference type="KEGG" id="vbo:CKY39_15380"/>
<organism evidence="6 8">
    <name type="scientific">Variovorax boronicumulans</name>
    <dbReference type="NCBI Taxonomy" id="436515"/>
    <lineage>
        <taxon>Bacteria</taxon>
        <taxon>Pseudomonadati</taxon>
        <taxon>Pseudomonadota</taxon>
        <taxon>Betaproteobacteria</taxon>
        <taxon>Burkholderiales</taxon>
        <taxon>Comamonadaceae</taxon>
        <taxon>Variovorax</taxon>
    </lineage>
</organism>
<reference evidence="7" key="2">
    <citation type="submission" date="2023-07" db="EMBL/GenBank/DDBJ databases">
        <title>Sorghum-associated microbial communities from plants grown in Nebraska, USA.</title>
        <authorList>
            <person name="Schachtman D."/>
        </authorList>
    </citation>
    <scope>NUCLEOTIDE SEQUENCE</scope>
    <source>
        <strain evidence="7">DS2795</strain>
    </source>
</reference>